<dbReference type="AlphaFoldDB" id="A0A1T3NZX0"/>
<keyword evidence="5" id="KW-1185">Reference proteome</keyword>
<dbReference type="NCBIfam" id="NF005893">
    <property type="entry name" value="PRK07856.1"/>
    <property type="match status" value="1"/>
</dbReference>
<dbReference type="PROSITE" id="PS00061">
    <property type="entry name" value="ADH_SHORT"/>
    <property type="match status" value="1"/>
</dbReference>
<dbReference type="eggNOG" id="COG1028">
    <property type="taxonomic scope" value="Bacteria"/>
</dbReference>
<dbReference type="FunFam" id="3.40.50.720:FF:000084">
    <property type="entry name" value="Short-chain dehydrogenase reductase"/>
    <property type="match status" value="1"/>
</dbReference>
<evidence type="ECO:0000256" key="2">
    <source>
        <dbReference type="ARBA" id="ARBA00023002"/>
    </source>
</evidence>
<organism evidence="4 5">
    <name type="scientific">Embleya scabrispora</name>
    <dbReference type="NCBI Taxonomy" id="159449"/>
    <lineage>
        <taxon>Bacteria</taxon>
        <taxon>Bacillati</taxon>
        <taxon>Actinomycetota</taxon>
        <taxon>Actinomycetes</taxon>
        <taxon>Kitasatosporales</taxon>
        <taxon>Streptomycetaceae</taxon>
        <taxon>Embleya</taxon>
    </lineage>
</organism>
<evidence type="ECO:0000313" key="4">
    <source>
        <dbReference type="EMBL" id="OPC82406.1"/>
    </source>
</evidence>
<evidence type="ECO:0000256" key="1">
    <source>
        <dbReference type="ARBA" id="ARBA00006484"/>
    </source>
</evidence>
<dbReference type="PANTHER" id="PTHR43639">
    <property type="entry name" value="OXIDOREDUCTASE, SHORT-CHAIN DEHYDROGENASE/REDUCTASE FAMILY (AFU_ORTHOLOGUE AFUA_5G02870)"/>
    <property type="match status" value="1"/>
</dbReference>
<dbReference type="PANTHER" id="PTHR43639:SF1">
    <property type="entry name" value="SHORT-CHAIN DEHYDROGENASE_REDUCTASE FAMILY PROTEIN"/>
    <property type="match status" value="1"/>
</dbReference>
<dbReference type="RefSeq" id="WP_078976671.1">
    <property type="nucleotide sequence ID" value="NZ_MWQN01000001.1"/>
</dbReference>
<dbReference type="OrthoDB" id="3361211at2"/>
<dbReference type="PRINTS" id="PR00081">
    <property type="entry name" value="GDHRDH"/>
</dbReference>
<dbReference type="SMART" id="SM00822">
    <property type="entry name" value="PKS_KR"/>
    <property type="match status" value="1"/>
</dbReference>
<reference evidence="4 5" key="1">
    <citation type="submission" date="2017-03" db="EMBL/GenBank/DDBJ databases">
        <title>Draft genome sequence of Streptomyces scabrisporus NF3, endophyte isolated from Amphipterygium adstringens.</title>
        <authorList>
            <person name="Vazquez M."/>
            <person name="Ceapa C.D."/>
            <person name="Rodriguez Luna D."/>
            <person name="Sanchez Esquivel S."/>
        </authorList>
    </citation>
    <scope>NUCLEOTIDE SEQUENCE [LARGE SCALE GENOMIC DNA]</scope>
    <source>
        <strain evidence="4 5">NF3</strain>
    </source>
</reference>
<comment type="similarity">
    <text evidence="1">Belongs to the short-chain dehydrogenases/reductases (SDR) family.</text>
</comment>
<sequence length="267" mass="27689">MTSATDPLDMGGRVVLVTGGGKGIGRGISERFLAAGADVVVCSRQAPDTLPSVGERGAVFTPADVRDPDTAFAAVAFAEERFGRLDVLVNNAGGAPQTDAATASPRFSRAIIELNLLGPLYFAQAAHRLMHRQETGGVIVNISSVSGVRPSPGTAAYGAAKAGMNSLTRSLAVEWAPKIRLNSVVVGLVRTEQAHLHYGDEAGVQRVADTIPLGRMADPSDVADVCLFLASPMSRYVSGAELLMHGGGEMPAFLRAADSGTDHAPVN</sequence>
<dbReference type="Gene3D" id="3.40.50.720">
    <property type="entry name" value="NAD(P)-binding Rossmann-like Domain"/>
    <property type="match status" value="1"/>
</dbReference>
<dbReference type="InterPro" id="IPR020904">
    <property type="entry name" value="Sc_DH/Rdtase_CS"/>
</dbReference>
<dbReference type="STRING" id="159449.B4N89_16985"/>
<dbReference type="EMBL" id="MWQN01000001">
    <property type="protein sequence ID" value="OPC82406.1"/>
    <property type="molecule type" value="Genomic_DNA"/>
</dbReference>
<accession>A0A1T3NZX0</accession>
<comment type="caution">
    <text evidence="4">The sequence shown here is derived from an EMBL/GenBank/DDBJ whole genome shotgun (WGS) entry which is preliminary data.</text>
</comment>
<dbReference type="NCBIfam" id="NF005559">
    <property type="entry name" value="PRK07231.1"/>
    <property type="match status" value="1"/>
</dbReference>
<gene>
    <name evidence="4" type="ORF">B4N89_16985</name>
</gene>
<dbReference type="CDD" id="cd05233">
    <property type="entry name" value="SDR_c"/>
    <property type="match status" value="1"/>
</dbReference>
<dbReference type="Pfam" id="PF13561">
    <property type="entry name" value="adh_short_C2"/>
    <property type="match status" value="1"/>
</dbReference>
<dbReference type="SUPFAM" id="SSF51735">
    <property type="entry name" value="NAD(P)-binding Rossmann-fold domains"/>
    <property type="match status" value="1"/>
</dbReference>
<dbReference type="PRINTS" id="PR00080">
    <property type="entry name" value="SDRFAMILY"/>
</dbReference>
<proteinExistence type="inferred from homology"/>
<dbReference type="Proteomes" id="UP000190037">
    <property type="component" value="Unassembled WGS sequence"/>
</dbReference>
<feature type="domain" description="Ketoreductase" evidence="3">
    <location>
        <begin position="13"/>
        <end position="192"/>
    </location>
</feature>
<protein>
    <submittedName>
        <fullName evidence="4">Short chain dehydrogenase</fullName>
    </submittedName>
</protein>
<keyword evidence="2" id="KW-0560">Oxidoreductase</keyword>
<dbReference type="InterPro" id="IPR057326">
    <property type="entry name" value="KR_dom"/>
</dbReference>
<dbReference type="InterPro" id="IPR002347">
    <property type="entry name" value="SDR_fam"/>
</dbReference>
<evidence type="ECO:0000313" key="5">
    <source>
        <dbReference type="Proteomes" id="UP000190037"/>
    </source>
</evidence>
<dbReference type="InterPro" id="IPR036291">
    <property type="entry name" value="NAD(P)-bd_dom_sf"/>
</dbReference>
<evidence type="ECO:0000259" key="3">
    <source>
        <dbReference type="SMART" id="SM00822"/>
    </source>
</evidence>
<dbReference type="GO" id="GO:0016491">
    <property type="term" value="F:oxidoreductase activity"/>
    <property type="evidence" value="ECO:0007669"/>
    <property type="project" value="UniProtKB-KW"/>
</dbReference>
<name>A0A1T3NZX0_9ACTN</name>